<dbReference type="Gene3D" id="3.40.50.1820">
    <property type="entry name" value="alpha/beta hydrolase"/>
    <property type="match status" value="1"/>
</dbReference>
<dbReference type="PANTHER" id="PTHR45527">
    <property type="entry name" value="NONRIBOSOMAL PEPTIDE SYNTHETASE"/>
    <property type="match status" value="1"/>
</dbReference>
<dbReference type="PROSITE" id="PS00455">
    <property type="entry name" value="AMP_BINDING"/>
    <property type="match status" value="1"/>
</dbReference>
<dbReference type="SUPFAM" id="SSF52777">
    <property type="entry name" value="CoA-dependent acyltransferases"/>
    <property type="match status" value="2"/>
</dbReference>
<name>A0A329VGF6_9GAMM</name>
<evidence type="ECO:0000256" key="2">
    <source>
        <dbReference type="ARBA" id="ARBA00029443"/>
    </source>
</evidence>
<dbReference type="Pfam" id="PF00975">
    <property type="entry name" value="Thioesterase"/>
    <property type="match status" value="1"/>
</dbReference>
<dbReference type="InterPro" id="IPR029058">
    <property type="entry name" value="AB_hydrolase_fold"/>
</dbReference>
<dbReference type="SUPFAM" id="SSF56801">
    <property type="entry name" value="Acetyl-CoA synthetase-like"/>
    <property type="match status" value="1"/>
</dbReference>
<dbReference type="InterPro" id="IPR001031">
    <property type="entry name" value="Thioesterase"/>
</dbReference>
<dbReference type="Gene3D" id="3.40.366.10">
    <property type="entry name" value="Malonyl-Coenzyme A Acyl Carrier Protein, domain 2"/>
    <property type="match status" value="1"/>
</dbReference>
<dbReference type="GO" id="GO:0043041">
    <property type="term" value="P:amino acid activation for nonribosomal peptide biosynthetic process"/>
    <property type="evidence" value="ECO:0007669"/>
    <property type="project" value="TreeGrafter"/>
</dbReference>
<comment type="caution">
    <text evidence="4">The sequence shown here is derived from an EMBL/GenBank/DDBJ whole genome shotgun (WGS) entry which is preliminary data.</text>
</comment>
<dbReference type="InterPro" id="IPR016035">
    <property type="entry name" value="Acyl_Trfase/lysoPLipase"/>
</dbReference>
<dbReference type="GO" id="GO:0016874">
    <property type="term" value="F:ligase activity"/>
    <property type="evidence" value="ECO:0007669"/>
    <property type="project" value="UniProtKB-KW"/>
</dbReference>
<dbReference type="InterPro" id="IPR016036">
    <property type="entry name" value="Malonyl_transacylase_ACP-bd"/>
</dbReference>
<dbReference type="Pfam" id="PF00698">
    <property type="entry name" value="Acyl_transf_1"/>
    <property type="match status" value="1"/>
</dbReference>
<dbReference type="Gene3D" id="1.10.1200.10">
    <property type="entry name" value="ACP-like"/>
    <property type="match status" value="2"/>
</dbReference>
<dbReference type="Gene3D" id="3.40.50.980">
    <property type="match status" value="2"/>
</dbReference>
<dbReference type="GO" id="GO:0005737">
    <property type="term" value="C:cytoplasm"/>
    <property type="evidence" value="ECO:0007669"/>
    <property type="project" value="TreeGrafter"/>
</dbReference>
<dbReference type="GO" id="GO:0031177">
    <property type="term" value="F:phosphopantetheine binding"/>
    <property type="evidence" value="ECO:0007669"/>
    <property type="project" value="TreeGrafter"/>
</dbReference>
<dbReference type="SMART" id="SM00827">
    <property type="entry name" value="PKS_AT"/>
    <property type="match status" value="1"/>
</dbReference>
<dbReference type="InterPro" id="IPR014043">
    <property type="entry name" value="Acyl_transferase_dom"/>
</dbReference>
<dbReference type="NCBIfam" id="TIGR01733">
    <property type="entry name" value="AA-adenyl-dom"/>
    <property type="match status" value="1"/>
</dbReference>
<dbReference type="InterPro" id="IPR045851">
    <property type="entry name" value="AMP-bd_C_sf"/>
</dbReference>
<dbReference type="Pfam" id="PF00668">
    <property type="entry name" value="Condensation"/>
    <property type="match status" value="1"/>
</dbReference>
<dbReference type="SUPFAM" id="SSF55048">
    <property type="entry name" value="Probable ACP-binding domain of malonyl-CoA ACP transacylase"/>
    <property type="match status" value="1"/>
</dbReference>
<evidence type="ECO:0000259" key="3">
    <source>
        <dbReference type="PROSITE" id="PS50075"/>
    </source>
</evidence>
<accession>A0A329VGF6</accession>
<dbReference type="InterPro" id="IPR036736">
    <property type="entry name" value="ACP-like_sf"/>
</dbReference>
<dbReference type="SUPFAM" id="SSF52151">
    <property type="entry name" value="FabD/lysophospholipase-like"/>
    <property type="match status" value="1"/>
</dbReference>
<comment type="similarity">
    <text evidence="2">In the C-terminal section; belongs to the NRP synthetase family.</text>
</comment>
<dbReference type="InterPro" id="IPR000873">
    <property type="entry name" value="AMP-dep_synth/lig_dom"/>
</dbReference>
<dbReference type="GO" id="GO:0044550">
    <property type="term" value="P:secondary metabolite biosynthetic process"/>
    <property type="evidence" value="ECO:0007669"/>
    <property type="project" value="TreeGrafter"/>
</dbReference>
<dbReference type="SUPFAM" id="SSF53474">
    <property type="entry name" value="alpha/beta-Hydrolases"/>
    <property type="match status" value="1"/>
</dbReference>
<dbReference type="Gene3D" id="3.30.300.30">
    <property type="match status" value="1"/>
</dbReference>
<dbReference type="PROSITE" id="PS50075">
    <property type="entry name" value="CARRIER"/>
    <property type="match status" value="1"/>
</dbReference>
<reference evidence="4 5" key="1">
    <citation type="journal article" date="2018" name="Int. J. Syst. Evol. Microbiol.">
        <title>Whole-genome-based revisit of Photorhabdus phylogeny: proposal for the elevation of most Photorhabdus subspecies to the species level and description of one novel species Photorhabdus bodei sp. nov., and one novel subspecies Photorhabdus laumondii subsp. clarkei subsp. nov.</title>
        <authorList>
            <person name="Machado R.A.R."/>
            <person name="Wuthrich D."/>
            <person name="Kuhnert P."/>
            <person name="Arce C.C.M."/>
            <person name="Thonen L."/>
            <person name="Ruiz C."/>
            <person name="Zhang X."/>
            <person name="Robert C.A.M."/>
            <person name="Karimi J."/>
            <person name="Kamali S."/>
            <person name="Ma J."/>
            <person name="Bruggmann R."/>
            <person name="Erb M."/>
        </authorList>
    </citation>
    <scope>NUCLEOTIDE SEQUENCE [LARGE SCALE GENOMIC DNA]</scope>
    <source>
        <strain evidence="4 5">BOJ-47</strain>
    </source>
</reference>
<dbReference type="SUPFAM" id="SSF47336">
    <property type="entry name" value="ACP-like"/>
    <property type="match status" value="1"/>
</dbReference>
<sequence>MGREIIQEKNICFIFPGQGNQWPGMCDDLLQNNDTFRKQMAECDEIYQNISGLSVLELLASARGSTEIYDDITRIQPVLFCIQYSLACMWQSLGVRADAVIGHSLGEITAACYGGYLSLSDALRIVYARVEKIKTIASQSDGSMMAINLPLEQVADLIAPYENLYISVYNSQQSHVVSGKKQSLDALAQMLESNNIFHKILAVNHASHSPYVAEIRDALIDDLRSIVPGKGSRTYYSTRYGYAIDGNQLTPEYWAESEMFPVRFSAVLAEALADDYTDYIEISPHPTLLKYVEAVSGRSDVRLIPTLIRNQRFNADLQAIFGVKEKPGVKNIRWLSDNPDSKTSEVRQVLTDIVVGSALRLPEVVLAENTLQDNGIDSLTILSVKKKIESHFNIRIAIKDIFTGSLENILSLLIETIRAEASPEGDIRLPATEYKKLTDIQQAYILGESDIFPDGNAIAHIYAEQNFSELNVNNYLQAWSKVIGKHAALRTCYQDSVPCVCQDFDINQVVKFTDLERVKNIRQRLRADRQQLKSLRLSREEPVRLRVLITRVTARRYKVAVFIDLIAVDAISLNIIFRDLSFYYANPREVSRADNAWQDYLDYFNQKKTALGWHLSKAWWQGRELPPPPALPLIQGGAWQNTAFVRKKLTIAAADYAKLKQSARKAGISPAVVLAAVYSYTLSLWSKINRFSLCFMLSERPLEDNRFSETVGNFSTTLLIDVDCTKAMHFDDFSRRLQDDLWEKLEYAAISGVKALQLATIPSTGNQPAIPFVFASGLDTVVNAQDTASGPFHWYGKTTRYSYLETPQVWLDNQVFEDHENNLIVHWDYRRDKFYPGLMDEMFHAYSKLLTALLAGATNWHSILTPPPSNAFRTALSAMRDTACETADELLTQGLIDNAQAAPDNVALRCGADKTTYQQILSYALQIKETLAEASSRSVKPVAVYMEKSWQQIVAVLAVQLNHQPYLPLAAGQPLARVRTIIETAQCEVMLVSRDAYSAMRDNFPSLKMVIVDELTQSLRTSEPPVLLPEPGDSELSAYIIFTSGSTGIPKGVEVSHRAVVNTCLDINRKFNVTSRDVIYGISALSFDLSVYDIFGTFFAGATLCLPDEGSGNDPAVWYQDVLNNQVTIWNSSPALFQMLLEHIRWENLTIPAGLRLVMLSGDWIPLSLVQHVLDSQHPLQLVSLGGATEAAIWSVYYPINIRQEHWQSVPYGKALANQQLYVLDDELHNCLPFIQGDIFIGGEGLAKGYFNNDEKTQLAFIRHPVSGERLYKTGDKGRYCRDGLIEFLGREDNQVKIRGYRIELGDIESALESCRGIIRAVVNTTGRDFADITVAAWVMVEPTADLADVRRQLAEKLPEYMQPSAWYLMEQVALTVNGKVDRKSLTTAHPWRSSEPVATDISGPTARILAEIWQEILGIEDPATDLHFFELGGNSFNALRVLSEIRQRIGIKIELGTFYQLASISQLSHFIDGKRLPQNNVMVVKGGRPDSACVFIYPIGGSGLCYSELIGRLHTDDTIILTEADYDRDYSVSGHSLADIAEDLAATLLSEHSFQHINVVGWSMGGVIGQHMAGYLHSQGLSVSLTMLDSPLPGYLQSLTENELKAWFIHDLGLDSTSEAQLEWTPLLLNRFQIFKFNQRILSLHRAQPASFPVFYVTAEKKDQPHYLPISDYMRKFWGWDAFLSNIGKELSIDCDHYSLMSDMNIGLLAEEIDAFLAIQSLKEKRNVKG</sequence>
<dbReference type="RefSeq" id="WP_113025683.1">
    <property type="nucleotide sequence ID" value="NZ_CAWNWQ010000012.1"/>
</dbReference>
<evidence type="ECO:0000256" key="1">
    <source>
        <dbReference type="ARBA" id="ARBA00022598"/>
    </source>
</evidence>
<feature type="domain" description="Carrier" evidence="3">
    <location>
        <begin position="1401"/>
        <end position="1476"/>
    </location>
</feature>
<dbReference type="Pfam" id="PF00550">
    <property type="entry name" value="PP-binding"/>
    <property type="match status" value="1"/>
</dbReference>
<dbReference type="Gene3D" id="2.30.38.10">
    <property type="entry name" value="Luciferase, Domain 3"/>
    <property type="match status" value="1"/>
</dbReference>
<dbReference type="Proteomes" id="UP000250870">
    <property type="component" value="Unassembled WGS sequence"/>
</dbReference>
<dbReference type="Pfam" id="PF00501">
    <property type="entry name" value="AMP-binding"/>
    <property type="match status" value="1"/>
</dbReference>
<keyword evidence="1" id="KW-0436">Ligase</keyword>
<protein>
    <recommendedName>
        <fullName evidence="3">Carrier domain-containing protein</fullName>
    </recommendedName>
</protein>
<dbReference type="InterPro" id="IPR001227">
    <property type="entry name" value="Ac_transferase_dom_sf"/>
</dbReference>
<dbReference type="Gene3D" id="3.30.559.10">
    <property type="entry name" value="Chloramphenicol acetyltransferase-like domain"/>
    <property type="match status" value="1"/>
</dbReference>
<dbReference type="GO" id="GO:0016740">
    <property type="term" value="F:transferase activity"/>
    <property type="evidence" value="ECO:0007669"/>
    <property type="project" value="InterPro"/>
</dbReference>
<proteinExistence type="inferred from homology"/>
<dbReference type="InterPro" id="IPR010071">
    <property type="entry name" value="AA_adenyl_dom"/>
</dbReference>
<dbReference type="EMBL" id="NSCI01000012">
    <property type="protein sequence ID" value="RAW90895.1"/>
    <property type="molecule type" value="Genomic_DNA"/>
</dbReference>
<gene>
    <name evidence="4" type="ORF">CKY01_10660</name>
</gene>
<evidence type="ECO:0000313" key="4">
    <source>
        <dbReference type="EMBL" id="RAW90895.1"/>
    </source>
</evidence>
<dbReference type="InterPro" id="IPR020845">
    <property type="entry name" value="AMP-binding_CS"/>
</dbReference>
<dbReference type="Gene3D" id="3.30.559.30">
    <property type="entry name" value="Nonribosomal peptide synthetase, condensation domain"/>
    <property type="match status" value="1"/>
</dbReference>
<dbReference type="InterPro" id="IPR001242">
    <property type="entry name" value="Condensation_dom"/>
</dbReference>
<organism evidence="4 5">
    <name type="scientific">Photorhabdus laumondii subsp. clarkei</name>
    <dbReference type="NCBI Taxonomy" id="2029685"/>
    <lineage>
        <taxon>Bacteria</taxon>
        <taxon>Pseudomonadati</taxon>
        <taxon>Pseudomonadota</taxon>
        <taxon>Gammaproteobacteria</taxon>
        <taxon>Enterobacterales</taxon>
        <taxon>Morganellaceae</taxon>
        <taxon>Photorhabdus</taxon>
    </lineage>
</organism>
<dbReference type="InterPro" id="IPR009081">
    <property type="entry name" value="PP-bd_ACP"/>
</dbReference>
<dbReference type="InterPro" id="IPR023213">
    <property type="entry name" value="CAT-like_dom_sf"/>
</dbReference>
<dbReference type="PANTHER" id="PTHR45527:SF10">
    <property type="entry name" value="PYOCHELIN SYNTHASE PCHF"/>
    <property type="match status" value="1"/>
</dbReference>
<evidence type="ECO:0000313" key="5">
    <source>
        <dbReference type="Proteomes" id="UP000250870"/>
    </source>
</evidence>